<dbReference type="InterPro" id="IPR018378">
    <property type="entry name" value="C-type_lectin_CS"/>
</dbReference>
<dbReference type="Gene3D" id="3.10.100.10">
    <property type="entry name" value="Mannose-Binding Protein A, subunit A"/>
    <property type="match status" value="1"/>
</dbReference>
<dbReference type="PANTHER" id="PTHR22803">
    <property type="entry name" value="MANNOSE, PHOSPHOLIPASE, LECTIN RECEPTOR RELATED"/>
    <property type="match status" value="1"/>
</dbReference>
<feature type="chain" id="PRO_5003239851" description="C-type lectin domain-containing protein" evidence="2">
    <location>
        <begin position="21"/>
        <end position="276"/>
    </location>
</feature>
<keyword evidence="5" id="KW-1185">Reference proteome</keyword>
<evidence type="ECO:0000313" key="5">
    <source>
        <dbReference type="Proteomes" id="UP000000305"/>
    </source>
</evidence>
<organism evidence="4 5">
    <name type="scientific">Daphnia pulex</name>
    <name type="common">Water flea</name>
    <dbReference type="NCBI Taxonomy" id="6669"/>
    <lineage>
        <taxon>Eukaryota</taxon>
        <taxon>Metazoa</taxon>
        <taxon>Ecdysozoa</taxon>
        <taxon>Arthropoda</taxon>
        <taxon>Crustacea</taxon>
        <taxon>Branchiopoda</taxon>
        <taxon>Diplostraca</taxon>
        <taxon>Cladocera</taxon>
        <taxon>Anomopoda</taxon>
        <taxon>Daphniidae</taxon>
        <taxon>Daphnia</taxon>
    </lineage>
</organism>
<dbReference type="GO" id="GO:0009897">
    <property type="term" value="C:external side of plasma membrane"/>
    <property type="evidence" value="ECO:0000318"/>
    <property type="project" value="GO_Central"/>
</dbReference>
<evidence type="ECO:0000256" key="1">
    <source>
        <dbReference type="ARBA" id="ARBA00023157"/>
    </source>
</evidence>
<dbReference type="EMBL" id="GL732526">
    <property type="protein sequence ID" value="EFX88107.1"/>
    <property type="molecule type" value="Genomic_DNA"/>
</dbReference>
<evidence type="ECO:0000256" key="2">
    <source>
        <dbReference type="SAM" id="SignalP"/>
    </source>
</evidence>
<dbReference type="Proteomes" id="UP000000305">
    <property type="component" value="Unassembled WGS sequence"/>
</dbReference>
<dbReference type="InterPro" id="IPR001304">
    <property type="entry name" value="C-type_lectin-like"/>
</dbReference>
<name>E9FXL7_DAPPU</name>
<dbReference type="OrthoDB" id="418245at2759"/>
<evidence type="ECO:0000313" key="4">
    <source>
        <dbReference type="EMBL" id="EFX88107.1"/>
    </source>
</evidence>
<dbReference type="HOGENOM" id="CLU_1039224_0_0_1"/>
<accession>E9FXL7</accession>
<dbReference type="Pfam" id="PF00059">
    <property type="entry name" value="Lectin_C"/>
    <property type="match status" value="1"/>
</dbReference>
<protein>
    <recommendedName>
        <fullName evidence="3">C-type lectin domain-containing protein</fullName>
    </recommendedName>
</protein>
<dbReference type="eggNOG" id="ENOG502TBGV">
    <property type="taxonomic scope" value="Eukaryota"/>
</dbReference>
<keyword evidence="1" id="KW-1015">Disulfide bond</keyword>
<dbReference type="InterPro" id="IPR016187">
    <property type="entry name" value="CTDL_fold"/>
</dbReference>
<sequence length="276" mass="30618">MAKLVGVVLATLFVSSFGNAVVPLGANKDCGVYNFVDNEIVIDGPFNENCILQFETQENRILAFTVVDGDMKEALRFFSIHDGLESDSPILLLENQKILEASRKDLPAALYTTQSGAEIRFLKAPTSNFQLKIQKAVICPFNLGVDSQCGRVVDEVSCYCATFTNRNQADQTMYCVDNKMKLISLENATEEERVQAAWGTLSPFWTSLTDTRREGTWLWESSMTVPEYTNWYPGRPNSVASNTDDCMAYGGATYLTFWGDVNCATTMAHAVCEAQP</sequence>
<dbReference type="InParanoid" id="E9FXL7"/>
<dbReference type="InterPro" id="IPR016186">
    <property type="entry name" value="C-type_lectin-like/link_sf"/>
</dbReference>
<feature type="domain" description="C-type lectin" evidence="3">
    <location>
        <begin position="154"/>
        <end position="263"/>
    </location>
</feature>
<evidence type="ECO:0000259" key="3">
    <source>
        <dbReference type="PROSITE" id="PS50041"/>
    </source>
</evidence>
<dbReference type="SUPFAM" id="SSF56436">
    <property type="entry name" value="C-type lectin-like"/>
    <property type="match status" value="1"/>
</dbReference>
<dbReference type="SMART" id="SM00034">
    <property type="entry name" value="CLECT"/>
    <property type="match status" value="1"/>
</dbReference>
<dbReference type="InterPro" id="IPR050111">
    <property type="entry name" value="C-type_lectin/snaclec_domain"/>
</dbReference>
<dbReference type="CDD" id="cd00037">
    <property type="entry name" value="CLECT"/>
    <property type="match status" value="1"/>
</dbReference>
<dbReference type="AlphaFoldDB" id="E9FXL7"/>
<feature type="signal peptide" evidence="2">
    <location>
        <begin position="1"/>
        <end position="20"/>
    </location>
</feature>
<gene>
    <name evidence="4" type="ORF">DAPPUDRAFT_234859</name>
</gene>
<dbReference type="KEGG" id="dpx:DAPPUDRAFT_234859"/>
<reference evidence="4 5" key="1">
    <citation type="journal article" date="2011" name="Science">
        <title>The ecoresponsive genome of Daphnia pulex.</title>
        <authorList>
            <person name="Colbourne J.K."/>
            <person name="Pfrender M.E."/>
            <person name="Gilbert D."/>
            <person name="Thomas W.K."/>
            <person name="Tucker A."/>
            <person name="Oakley T.H."/>
            <person name="Tokishita S."/>
            <person name="Aerts A."/>
            <person name="Arnold G.J."/>
            <person name="Basu M.K."/>
            <person name="Bauer D.J."/>
            <person name="Caceres C.E."/>
            <person name="Carmel L."/>
            <person name="Casola C."/>
            <person name="Choi J.H."/>
            <person name="Detter J.C."/>
            <person name="Dong Q."/>
            <person name="Dusheyko S."/>
            <person name="Eads B.D."/>
            <person name="Frohlich T."/>
            <person name="Geiler-Samerotte K.A."/>
            <person name="Gerlach D."/>
            <person name="Hatcher P."/>
            <person name="Jogdeo S."/>
            <person name="Krijgsveld J."/>
            <person name="Kriventseva E.V."/>
            <person name="Kultz D."/>
            <person name="Laforsch C."/>
            <person name="Lindquist E."/>
            <person name="Lopez J."/>
            <person name="Manak J.R."/>
            <person name="Muller J."/>
            <person name="Pangilinan J."/>
            <person name="Patwardhan R.P."/>
            <person name="Pitluck S."/>
            <person name="Pritham E.J."/>
            <person name="Rechtsteiner A."/>
            <person name="Rho M."/>
            <person name="Rogozin I.B."/>
            <person name="Sakarya O."/>
            <person name="Salamov A."/>
            <person name="Schaack S."/>
            <person name="Shapiro H."/>
            <person name="Shiga Y."/>
            <person name="Skalitzky C."/>
            <person name="Smith Z."/>
            <person name="Souvorov A."/>
            <person name="Sung W."/>
            <person name="Tang Z."/>
            <person name="Tsuchiya D."/>
            <person name="Tu H."/>
            <person name="Vos H."/>
            <person name="Wang M."/>
            <person name="Wolf Y.I."/>
            <person name="Yamagata H."/>
            <person name="Yamada T."/>
            <person name="Ye Y."/>
            <person name="Shaw J.R."/>
            <person name="Andrews J."/>
            <person name="Crease T.J."/>
            <person name="Tang H."/>
            <person name="Lucas S.M."/>
            <person name="Robertson H.M."/>
            <person name="Bork P."/>
            <person name="Koonin E.V."/>
            <person name="Zdobnov E.M."/>
            <person name="Grigoriev I.V."/>
            <person name="Lynch M."/>
            <person name="Boore J.L."/>
        </authorList>
    </citation>
    <scope>NUCLEOTIDE SEQUENCE [LARGE SCALE GENOMIC DNA]</scope>
</reference>
<dbReference type="GO" id="GO:0030246">
    <property type="term" value="F:carbohydrate binding"/>
    <property type="evidence" value="ECO:0000318"/>
    <property type="project" value="GO_Central"/>
</dbReference>
<dbReference type="STRING" id="6669.E9FXL7"/>
<keyword evidence="2" id="KW-0732">Signal</keyword>
<dbReference type="GO" id="GO:0006955">
    <property type="term" value="P:immune response"/>
    <property type="evidence" value="ECO:0000318"/>
    <property type="project" value="GO_Central"/>
</dbReference>
<proteinExistence type="predicted"/>
<dbReference type="GO" id="GO:0038187">
    <property type="term" value="F:pattern recognition receptor activity"/>
    <property type="evidence" value="ECO:0000318"/>
    <property type="project" value="GO_Central"/>
</dbReference>
<dbReference type="PROSITE" id="PS00615">
    <property type="entry name" value="C_TYPE_LECTIN_1"/>
    <property type="match status" value="1"/>
</dbReference>
<dbReference type="PROSITE" id="PS50041">
    <property type="entry name" value="C_TYPE_LECTIN_2"/>
    <property type="match status" value="1"/>
</dbReference>